<dbReference type="GO" id="GO:0009307">
    <property type="term" value="P:DNA restriction-modification system"/>
    <property type="evidence" value="ECO:0007669"/>
    <property type="project" value="InterPro"/>
</dbReference>
<dbReference type="GO" id="GO:0004519">
    <property type="term" value="F:endonuclease activity"/>
    <property type="evidence" value="ECO:0007669"/>
    <property type="project" value="InterPro"/>
</dbReference>
<dbReference type="RefSeq" id="WP_310371785.1">
    <property type="nucleotide sequence ID" value="NZ_JAVDYB010000001.1"/>
</dbReference>
<proteinExistence type="predicted"/>
<dbReference type="InterPro" id="IPR007560">
    <property type="entry name" value="Restrct_endonuc_IV_Mrr"/>
</dbReference>
<keyword evidence="3" id="KW-1185">Reference proteome</keyword>
<protein>
    <recommendedName>
        <fullName evidence="1">Restriction endonuclease type IV Mrr domain-containing protein</fullName>
    </recommendedName>
</protein>
<dbReference type="GO" id="GO:0003677">
    <property type="term" value="F:DNA binding"/>
    <property type="evidence" value="ECO:0007669"/>
    <property type="project" value="InterPro"/>
</dbReference>
<name>A0AAE3YU65_9ACTN</name>
<dbReference type="Proteomes" id="UP001183643">
    <property type="component" value="Unassembled WGS sequence"/>
</dbReference>
<accession>A0AAE3YU65</accession>
<organism evidence="2 3">
    <name type="scientific">Catenuloplanes atrovinosus</name>
    <dbReference type="NCBI Taxonomy" id="137266"/>
    <lineage>
        <taxon>Bacteria</taxon>
        <taxon>Bacillati</taxon>
        <taxon>Actinomycetota</taxon>
        <taxon>Actinomycetes</taxon>
        <taxon>Micromonosporales</taxon>
        <taxon>Micromonosporaceae</taxon>
        <taxon>Catenuloplanes</taxon>
    </lineage>
</organism>
<evidence type="ECO:0000259" key="1">
    <source>
        <dbReference type="Pfam" id="PF04471"/>
    </source>
</evidence>
<feature type="domain" description="Restriction endonuclease type IV Mrr" evidence="1">
    <location>
        <begin position="68"/>
        <end position="124"/>
    </location>
</feature>
<comment type="caution">
    <text evidence="2">The sequence shown here is derived from an EMBL/GenBank/DDBJ whole genome shotgun (WGS) entry which is preliminary data.</text>
</comment>
<dbReference type="Pfam" id="PF04471">
    <property type="entry name" value="Mrr_cat"/>
    <property type="match status" value="1"/>
</dbReference>
<dbReference type="AlphaFoldDB" id="A0AAE3YU65"/>
<evidence type="ECO:0000313" key="2">
    <source>
        <dbReference type="EMBL" id="MDR7278702.1"/>
    </source>
</evidence>
<sequence length="182" mass="20128">MVSSDDAHVAPELDADESEALERYQRSISRLTFCFDERPHALYNRSLVGRLSGQPQAVEMLIWGPVVGQEVAVAIECDQGRHAVGTGAVERFAEKLVDIAADCGILYAVSGFTTTARARAARMRHPAIMPIALNRPGRNREPMIPGQRQPAQEAGFLPPHDAEEITEMDFMLYLWLRPGESV</sequence>
<reference evidence="2" key="1">
    <citation type="submission" date="2023-07" db="EMBL/GenBank/DDBJ databases">
        <title>Sequencing the genomes of 1000 actinobacteria strains.</title>
        <authorList>
            <person name="Klenk H.-P."/>
        </authorList>
    </citation>
    <scope>NUCLEOTIDE SEQUENCE</scope>
    <source>
        <strain evidence="2">DSM 44707</strain>
    </source>
</reference>
<gene>
    <name evidence="2" type="ORF">J2S41_005480</name>
</gene>
<dbReference type="EMBL" id="JAVDYB010000001">
    <property type="protein sequence ID" value="MDR7278702.1"/>
    <property type="molecule type" value="Genomic_DNA"/>
</dbReference>
<evidence type="ECO:0000313" key="3">
    <source>
        <dbReference type="Proteomes" id="UP001183643"/>
    </source>
</evidence>